<dbReference type="InterPro" id="IPR028987">
    <property type="entry name" value="ATP_synth_B-like_membr_sf"/>
</dbReference>
<dbReference type="GO" id="GO:0045259">
    <property type="term" value="C:proton-transporting ATP synthase complex"/>
    <property type="evidence" value="ECO:0007669"/>
    <property type="project" value="UniProtKB-KW"/>
</dbReference>
<evidence type="ECO:0000256" key="9">
    <source>
        <dbReference type="ARBA" id="ARBA00023136"/>
    </source>
</evidence>
<evidence type="ECO:0000256" key="4">
    <source>
        <dbReference type="ARBA" id="ARBA00022547"/>
    </source>
</evidence>
<keyword evidence="3 15" id="KW-1003">Cell membrane</keyword>
<keyword evidence="6 15" id="KW-0375">Hydrogen ion transport</keyword>
<evidence type="ECO:0000256" key="1">
    <source>
        <dbReference type="ARBA" id="ARBA00005513"/>
    </source>
</evidence>
<dbReference type="GO" id="GO:0046933">
    <property type="term" value="F:proton-transporting ATP synthase activity, rotational mechanism"/>
    <property type="evidence" value="ECO:0007669"/>
    <property type="project" value="UniProtKB-UniRule"/>
</dbReference>
<feature type="transmembrane region" description="Helical" evidence="15">
    <location>
        <begin position="7"/>
        <end position="26"/>
    </location>
</feature>
<dbReference type="NCBIfam" id="TIGR01144">
    <property type="entry name" value="ATP_synt_b"/>
    <property type="match status" value="1"/>
</dbReference>
<evidence type="ECO:0000256" key="12">
    <source>
        <dbReference type="ARBA" id="ARBA00025614"/>
    </source>
</evidence>
<dbReference type="Proteomes" id="UP000294338">
    <property type="component" value="Chromosome 1"/>
</dbReference>
<protein>
    <recommendedName>
        <fullName evidence="15">ATP synthase subunit b</fullName>
    </recommendedName>
    <alternativeName>
        <fullName evidence="15">ATP synthase F(0) sector subunit b</fullName>
    </alternativeName>
    <alternativeName>
        <fullName evidence="15">ATPase subunit I</fullName>
    </alternativeName>
    <alternativeName>
        <fullName evidence="15">F-type ATPase subunit b</fullName>
        <shortName evidence="15">F-ATPase subunit b</shortName>
    </alternativeName>
</protein>
<dbReference type="GO" id="GO:0046961">
    <property type="term" value="F:proton-transporting ATPase activity, rotational mechanism"/>
    <property type="evidence" value="ECO:0007669"/>
    <property type="project" value="TreeGrafter"/>
</dbReference>
<dbReference type="GO" id="GO:0012505">
    <property type="term" value="C:endomembrane system"/>
    <property type="evidence" value="ECO:0007669"/>
    <property type="project" value="UniProtKB-SubCell"/>
</dbReference>
<gene>
    <name evidence="15 17" type="primary">atpF</name>
    <name evidence="17" type="ORF">ERCISPPS3390_025</name>
</gene>
<dbReference type="EMBL" id="LR217705">
    <property type="protein sequence ID" value="VFP79954.1"/>
    <property type="molecule type" value="Genomic_DNA"/>
</dbReference>
<keyword evidence="2 15" id="KW-0813">Transport</keyword>
<dbReference type="Gene3D" id="6.10.250.1580">
    <property type="match status" value="1"/>
</dbReference>
<organism evidence="17 18">
    <name type="scientific">Candidatus Erwinia haradaeae</name>
    <dbReference type="NCBI Taxonomy" id="1922217"/>
    <lineage>
        <taxon>Bacteria</taxon>
        <taxon>Pseudomonadati</taxon>
        <taxon>Pseudomonadota</taxon>
        <taxon>Gammaproteobacteria</taxon>
        <taxon>Enterobacterales</taxon>
        <taxon>Erwiniaceae</taxon>
        <taxon>Erwinia</taxon>
    </lineage>
</organism>
<evidence type="ECO:0000256" key="10">
    <source>
        <dbReference type="ARBA" id="ARBA00023310"/>
    </source>
</evidence>
<evidence type="ECO:0000256" key="16">
    <source>
        <dbReference type="RuleBase" id="RU003848"/>
    </source>
</evidence>
<evidence type="ECO:0000256" key="15">
    <source>
        <dbReference type="HAMAP-Rule" id="MF_01398"/>
    </source>
</evidence>
<dbReference type="AlphaFoldDB" id="A0A451D2S5"/>
<comment type="function">
    <text evidence="12">Component of the F(0) channel, it forms part of the peripheral stalk, linking F(1) to F(0). The b'-subunit is a diverged and duplicated form of b found in plants and photosynthetic bacteria.</text>
</comment>
<evidence type="ECO:0000256" key="13">
    <source>
        <dbReference type="ARBA" id="ARBA00026054"/>
    </source>
</evidence>
<dbReference type="HAMAP" id="MF_01398">
    <property type="entry name" value="ATP_synth_b_bprime"/>
    <property type="match status" value="1"/>
</dbReference>
<proteinExistence type="inferred from homology"/>
<dbReference type="NCBIfam" id="NF004413">
    <property type="entry name" value="PRK05759.1-4"/>
    <property type="match status" value="1"/>
</dbReference>
<dbReference type="InterPro" id="IPR002146">
    <property type="entry name" value="ATP_synth_b/b'su_bac/chlpt"/>
</dbReference>
<evidence type="ECO:0000313" key="18">
    <source>
        <dbReference type="Proteomes" id="UP000294338"/>
    </source>
</evidence>
<evidence type="ECO:0000256" key="6">
    <source>
        <dbReference type="ARBA" id="ARBA00022781"/>
    </source>
</evidence>
<keyword evidence="10 15" id="KW-0066">ATP synthesis</keyword>
<evidence type="ECO:0000256" key="7">
    <source>
        <dbReference type="ARBA" id="ARBA00022989"/>
    </source>
</evidence>
<dbReference type="SUPFAM" id="SSF81573">
    <property type="entry name" value="F1F0 ATP synthase subunit B, membrane domain"/>
    <property type="match status" value="1"/>
</dbReference>
<comment type="subcellular location">
    <subcellularLocation>
        <location evidence="15">Cell membrane</location>
        <topology evidence="15">Single-pass membrane protein</topology>
    </subcellularLocation>
    <subcellularLocation>
        <location evidence="14">Endomembrane system</location>
        <topology evidence="14">Single-pass membrane protein</topology>
    </subcellularLocation>
</comment>
<dbReference type="PANTHER" id="PTHR33445">
    <property type="entry name" value="ATP SYNTHASE SUBUNIT B', CHLOROPLASTIC"/>
    <property type="match status" value="1"/>
</dbReference>
<sequence>MSINATILGQAIAFILFVWFCMHYIWPPLMAAIEDRQKEITDSLVFAENARKESEITKFNANTVLQDAKKDAQAIIEMANTRYSQILEKAIIEAEKERKKIVTQAITHMNIERQKIKEELCQHLALLTIEGAEKILKRSINDADHKNVINTLIAKLSKGIV</sequence>
<keyword evidence="8 15" id="KW-0406">Ion transport</keyword>
<dbReference type="RefSeq" id="WP_197095378.1">
    <property type="nucleotide sequence ID" value="NZ_LR217705.1"/>
</dbReference>
<reference evidence="17 18" key="1">
    <citation type="submission" date="2019-02" db="EMBL/GenBank/DDBJ databases">
        <authorList>
            <person name="Manzano-Marin A."/>
            <person name="Manzano-Marin A."/>
        </authorList>
    </citation>
    <scope>NUCLEOTIDE SEQUENCE [LARGE SCALE GENOMIC DNA]</scope>
    <source>
        <strain evidence="17 18">ErCisplendens/pseudotsugae</strain>
    </source>
</reference>
<evidence type="ECO:0000256" key="11">
    <source>
        <dbReference type="ARBA" id="ARBA00025198"/>
    </source>
</evidence>
<comment type="subunit">
    <text evidence="13">F-type ATPases have 2 components, F(1) - the catalytic core - and F(0) - the membrane proton channel. F(1) has five subunits: alpha(3), beta(3), gamma(1), delta(1), epsilon(1). F(0) has four main subunits: a(1), b(2) and c(10-14). The alpha and beta chains form an alternating ring which encloses part of the gamma chain. F(1) is attached to F(0) by a central stalk formed by the gamma and epsilon chains, while a peripheral stalk is formed by the delta and b chains.</text>
</comment>
<dbReference type="NCBIfam" id="NF004411">
    <property type="entry name" value="PRK05759.1-2"/>
    <property type="match status" value="1"/>
</dbReference>
<evidence type="ECO:0000256" key="5">
    <source>
        <dbReference type="ARBA" id="ARBA00022692"/>
    </source>
</evidence>
<evidence type="ECO:0000256" key="8">
    <source>
        <dbReference type="ARBA" id="ARBA00023065"/>
    </source>
</evidence>
<name>A0A451D2S5_9GAMM</name>
<comment type="similarity">
    <text evidence="1 15 16">Belongs to the ATPase B chain family.</text>
</comment>
<keyword evidence="5 15" id="KW-0812">Transmembrane</keyword>
<keyword evidence="4 15" id="KW-0138">CF(0)</keyword>
<evidence type="ECO:0000313" key="17">
    <source>
        <dbReference type="EMBL" id="VFP79954.1"/>
    </source>
</evidence>
<dbReference type="GO" id="GO:0005886">
    <property type="term" value="C:plasma membrane"/>
    <property type="evidence" value="ECO:0007669"/>
    <property type="project" value="UniProtKB-SubCell"/>
</dbReference>
<evidence type="ECO:0000256" key="2">
    <source>
        <dbReference type="ARBA" id="ARBA00022448"/>
    </source>
</evidence>
<evidence type="ECO:0000256" key="3">
    <source>
        <dbReference type="ARBA" id="ARBA00022475"/>
    </source>
</evidence>
<comment type="subunit">
    <text evidence="15">F-type ATPases have 2 components, F(1) - the catalytic core - and F(0) - the membrane proton channel. F(1) has five subunits: alpha(3), beta(3), gamma(1), delta(1), epsilon(1). F(0) has three main subunits: a(1), b(2) and c(10-14). The alpha and beta chains form an alternating ring which encloses part of the gamma chain. F(1) is attached to F(0) by a central stalk formed by the gamma and epsilon chains, while a peripheral stalk is formed by the delta and b chains.</text>
</comment>
<keyword evidence="7 15" id="KW-1133">Transmembrane helix</keyword>
<dbReference type="InterPro" id="IPR005864">
    <property type="entry name" value="ATP_synth_F0_bsu_bac"/>
</dbReference>
<dbReference type="PANTHER" id="PTHR33445:SF1">
    <property type="entry name" value="ATP SYNTHASE SUBUNIT B"/>
    <property type="match status" value="1"/>
</dbReference>
<dbReference type="Pfam" id="PF00430">
    <property type="entry name" value="ATP-synt_B"/>
    <property type="match status" value="1"/>
</dbReference>
<keyword evidence="9 15" id="KW-0472">Membrane</keyword>
<dbReference type="InterPro" id="IPR050059">
    <property type="entry name" value="ATP_synthase_B_chain"/>
</dbReference>
<dbReference type="CDD" id="cd06503">
    <property type="entry name" value="ATP-synt_Fo_b"/>
    <property type="match status" value="1"/>
</dbReference>
<accession>A0A451D2S5</accession>
<evidence type="ECO:0000256" key="14">
    <source>
        <dbReference type="ARBA" id="ARBA00037847"/>
    </source>
</evidence>
<comment type="function">
    <text evidence="11 15">F(1)F(0) ATP synthase produces ATP from ADP in the presence of a proton or sodium gradient. F-type ATPases consist of two structural domains, F(1) containing the extramembraneous catalytic core and F(0) containing the membrane proton channel, linked together by a central stalk and a peripheral stalk. During catalysis, ATP synthesis in the catalytic domain of F(1) is coupled via a rotary mechanism of the central stalk subunits to proton translocation.</text>
</comment>